<evidence type="ECO:0000313" key="2">
    <source>
        <dbReference type="Proteomes" id="UP000076858"/>
    </source>
</evidence>
<keyword evidence="2" id="KW-1185">Reference proteome</keyword>
<reference evidence="1 2" key="1">
    <citation type="submission" date="2016-03" db="EMBL/GenBank/DDBJ databases">
        <title>EvidentialGene: Evidence-directed Construction of Genes on Genomes.</title>
        <authorList>
            <person name="Gilbert D.G."/>
            <person name="Choi J.-H."/>
            <person name="Mockaitis K."/>
            <person name="Colbourne J."/>
            <person name="Pfrender M."/>
        </authorList>
    </citation>
    <scope>NUCLEOTIDE SEQUENCE [LARGE SCALE GENOMIC DNA]</scope>
    <source>
        <strain evidence="1 2">Xinb3</strain>
        <tissue evidence="1">Complete organism</tissue>
    </source>
</reference>
<dbReference type="EMBL" id="LRGB01000944">
    <property type="protein sequence ID" value="KZS14709.1"/>
    <property type="molecule type" value="Genomic_DNA"/>
</dbReference>
<sequence length="325" mass="37563">MGYLGDIERLLVRRFSQQRSVKLVMVGLAVIGLCVYVLPTVNVHHRPRGKPFRDGYGGPFKSVCSRHADRRGAHQQIIAYSIYGNFSAPGFANQYLRFLRETLNSVPLAYPGWVVRIYHNLTMDDNDGWKVLEGAIDFGDHIDLCNATELIKKLKLADIFAMTWRWLPLLDDMVDSLMSRDTDSAIISREQDAVREWLASDRTFHIMRDNPKHRRFMLGCCWGVKISQNRFKIANAAQKMFHQDHRHEYDYDQKLLDRLLRPLATTSMMAHDSYSCEKFPDTRPYPTQRKDGLFVGGRKFQGVQLNIPCPLKCRPANATSEWTYC</sequence>
<name>A0A0P5DZP0_9CRUS</name>
<gene>
    <name evidence="1" type="ORF">APZ42_020070</name>
</gene>
<evidence type="ECO:0000313" key="1">
    <source>
        <dbReference type="EMBL" id="KZS14709.1"/>
    </source>
</evidence>
<dbReference type="Proteomes" id="UP000076858">
    <property type="component" value="Unassembled WGS sequence"/>
</dbReference>
<organism evidence="1 2">
    <name type="scientific">Daphnia magna</name>
    <dbReference type="NCBI Taxonomy" id="35525"/>
    <lineage>
        <taxon>Eukaryota</taxon>
        <taxon>Metazoa</taxon>
        <taxon>Ecdysozoa</taxon>
        <taxon>Arthropoda</taxon>
        <taxon>Crustacea</taxon>
        <taxon>Branchiopoda</taxon>
        <taxon>Diplostraca</taxon>
        <taxon>Cladocera</taxon>
        <taxon>Anomopoda</taxon>
        <taxon>Daphniidae</taxon>
        <taxon>Daphnia</taxon>
    </lineage>
</organism>
<dbReference type="AlphaFoldDB" id="A0A0P5DZP0"/>
<accession>A0A0P5DZP0</accession>
<dbReference type="OrthoDB" id="204305at2759"/>
<protein>
    <submittedName>
        <fullName evidence="1">Uncharacterized protein</fullName>
    </submittedName>
</protein>
<proteinExistence type="predicted"/>
<comment type="caution">
    <text evidence="1">The sequence shown here is derived from an EMBL/GenBank/DDBJ whole genome shotgun (WGS) entry which is preliminary data.</text>
</comment>